<evidence type="ECO:0000256" key="3">
    <source>
        <dbReference type="ARBA" id="ARBA00022691"/>
    </source>
</evidence>
<accession>A0A0C1UNE5</accession>
<dbReference type="GO" id="GO:0032259">
    <property type="term" value="P:methylation"/>
    <property type="evidence" value="ECO:0007669"/>
    <property type="project" value="UniProtKB-KW"/>
</dbReference>
<dbReference type="InterPro" id="IPR029063">
    <property type="entry name" value="SAM-dependent_MTases_sf"/>
</dbReference>
<evidence type="ECO:0000313" key="7">
    <source>
        <dbReference type="Proteomes" id="UP000031594"/>
    </source>
</evidence>
<keyword evidence="1 6" id="KW-0489">Methyltransferase</keyword>
<reference evidence="6" key="2">
    <citation type="journal article" date="2019" name="BMC Genomics">
        <title>Complete genome sequence analysis of the thermoacidophilic verrucomicrobial methanotroph 'Candidatus Methylacidiphilum kamchatkense' strain Kam1 and comparison with its closest relatives.</title>
        <authorList>
            <person name="Kruse T."/>
            <person name="Ratnadevi C.M."/>
            <person name="Erikstad H.A."/>
            <person name="Birkeland N.K."/>
        </authorList>
    </citation>
    <scope>NUCLEOTIDE SEQUENCE</scope>
    <source>
        <strain evidence="6">Kam1</strain>
    </source>
</reference>
<reference evidence="5 7" key="1">
    <citation type="submission" date="2014-08" db="EMBL/GenBank/DDBJ databases">
        <title>Methylacidiphilum kamchatkense strain Kam1 draft genome sequence.</title>
        <authorList>
            <person name="Birkeland N.-K."/>
            <person name="Erikstad H.A."/>
        </authorList>
    </citation>
    <scope>NUCLEOTIDE SEQUENCE [LARGE SCALE GENOMIC DNA]</scope>
    <source>
        <strain evidence="5 7">Kam1</strain>
    </source>
</reference>
<dbReference type="EMBL" id="CP037899">
    <property type="protein sequence ID" value="QDQ41565.1"/>
    <property type="molecule type" value="Genomic_DNA"/>
</dbReference>
<keyword evidence="7" id="KW-1185">Reference proteome</keyword>
<dbReference type="CDD" id="cd02440">
    <property type="entry name" value="AdoMet_MTases"/>
    <property type="match status" value="1"/>
</dbReference>
<gene>
    <name evidence="5" type="ORF">A946_09425</name>
    <name evidence="6" type="ORF">kam1_311</name>
</gene>
<dbReference type="AlphaFoldDB" id="A0A0C1UNE5"/>
<dbReference type="PANTHER" id="PTHR43712:SF2">
    <property type="entry name" value="O-METHYLTRANSFERASE CICE"/>
    <property type="match status" value="1"/>
</dbReference>
<dbReference type="InterPro" id="IPR041698">
    <property type="entry name" value="Methyltransf_25"/>
</dbReference>
<dbReference type="PANTHER" id="PTHR43712">
    <property type="entry name" value="PUTATIVE (AFU_ORTHOLOGUE AFUA_4G14580)-RELATED"/>
    <property type="match status" value="1"/>
</dbReference>
<dbReference type="Proteomes" id="UP000031594">
    <property type="component" value="Unassembled WGS sequence"/>
</dbReference>
<dbReference type="Pfam" id="PF13649">
    <property type="entry name" value="Methyltransf_25"/>
    <property type="match status" value="1"/>
</dbReference>
<keyword evidence="2 6" id="KW-0808">Transferase</keyword>
<dbReference type="InterPro" id="IPR036390">
    <property type="entry name" value="WH_DNA-bd_sf"/>
</dbReference>
<protein>
    <submittedName>
        <fullName evidence="6">Methyltransferase family protein</fullName>
    </submittedName>
    <submittedName>
        <fullName evidence="5">SAM-dependent methyltransferase</fullName>
    </submittedName>
</protein>
<reference evidence="8" key="3">
    <citation type="submission" date="2019-03" db="EMBL/GenBank/DDBJ databases">
        <title>Complete genome of Methylacidiphilum kamchatkense Kam1.</title>
        <authorList>
            <person name="Kruse T."/>
            <person name="Murarilal Ratnadevi C."/>
            <person name="Erikstad H.-A."/>
            <person name="Birkeland N.-K."/>
        </authorList>
    </citation>
    <scope>NUCLEOTIDE SEQUENCE [LARGE SCALE GENOMIC DNA]</scope>
    <source>
        <strain evidence="8">kam1</strain>
    </source>
</reference>
<evidence type="ECO:0000259" key="4">
    <source>
        <dbReference type="Pfam" id="PF13649"/>
    </source>
</evidence>
<keyword evidence="3" id="KW-0949">S-adenosyl-L-methionine</keyword>
<dbReference type="EMBL" id="JQNX01000007">
    <property type="protein sequence ID" value="KIE58109.1"/>
    <property type="molecule type" value="Genomic_DNA"/>
</dbReference>
<organism evidence="6 8">
    <name type="scientific">Methylacidiphilum kamchatkense Kam1</name>
    <dbReference type="NCBI Taxonomy" id="1202785"/>
    <lineage>
        <taxon>Bacteria</taxon>
        <taxon>Pseudomonadati</taxon>
        <taxon>Verrucomicrobiota</taxon>
        <taxon>Methylacidiphilae</taxon>
        <taxon>Methylacidiphilales</taxon>
        <taxon>Methylacidiphilaceae</taxon>
        <taxon>Methylacidiphilum (ex Ratnadevi et al. 2023)</taxon>
    </lineage>
</organism>
<dbReference type="RefSeq" id="WP_039721961.1">
    <property type="nucleotide sequence ID" value="NZ_CP037899.1"/>
</dbReference>
<name>A0A0C1UNE5_9BACT</name>
<dbReference type="SUPFAM" id="SSF46785">
    <property type="entry name" value="Winged helix' DNA-binding domain"/>
    <property type="match status" value="1"/>
</dbReference>
<dbReference type="SUPFAM" id="SSF53335">
    <property type="entry name" value="S-adenosyl-L-methionine-dependent methyltransferases"/>
    <property type="match status" value="1"/>
</dbReference>
<dbReference type="Gene3D" id="1.10.10.10">
    <property type="entry name" value="Winged helix-like DNA-binding domain superfamily/Winged helix DNA-binding domain"/>
    <property type="match status" value="1"/>
</dbReference>
<evidence type="ECO:0000313" key="5">
    <source>
        <dbReference type="EMBL" id="KIE58109.1"/>
    </source>
</evidence>
<evidence type="ECO:0000313" key="8">
    <source>
        <dbReference type="Proteomes" id="UP000315925"/>
    </source>
</evidence>
<evidence type="ECO:0000256" key="1">
    <source>
        <dbReference type="ARBA" id="ARBA00022603"/>
    </source>
</evidence>
<dbReference type="OrthoDB" id="465705at2"/>
<dbReference type="Gene3D" id="3.40.50.150">
    <property type="entry name" value="Vaccinia Virus protein VP39"/>
    <property type="match status" value="1"/>
</dbReference>
<dbReference type="KEGG" id="mkc:kam1_311"/>
<dbReference type="GO" id="GO:0008168">
    <property type="term" value="F:methyltransferase activity"/>
    <property type="evidence" value="ECO:0007669"/>
    <property type="project" value="UniProtKB-KW"/>
</dbReference>
<feature type="domain" description="Methyltransferase" evidence="4">
    <location>
        <begin position="170"/>
        <end position="261"/>
    </location>
</feature>
<proteinExistence type="predicted"/>
<dbReference type="STRING" id="1202785.A946_09425"/>
<dbReference type="Proteomes" id="UP000315925">
    <property type="component" value="Chromosome"/>
</dbReference>
<sequence>MNFEQLLTQWNDLVPTLQTLNLAYLGVTTGVFDALHTHRKLSIESLEEKTGIESEYLKRFCMAAYAFGFLDKTEALYSLSSLGQLFVDENTKQKVLPAVFQSVFYPLMTSQILKFAKTGGHLHTFPPFEDPGVFPWMWAMMEHKFSSLFLNEVLPKIPFIEEIDRQGGVVVDIGCGNGWLLRSLAKRFSKLKGIGIDVSREGVEQAQALSAGQKERLQFIFADFFACSLPPKVSLFTFSRTLHHLWSEKSRLVEKLAAHLDSDSKVLVWEPLWPEKLDYLKQEKIKPIAFQNLHENVEGNRLLGANEIEGFLEACGLSVKKFLLENGLDAIFIGTKD</sequence>
<evidence type="ECO:0000256" key="2">
    <source>
        <dbReference type="ARBA" id="ARBA00022679"/>
    </source>
</evidence>
<evidence type="ECO:0000313" key="6">
    <source>
        <dbReference type="EMBL" id="QDQ41565.1"/>
    </source>
</evidence>
<dbReference type="InterPro" id="IPR036388">
    <property type="entry name" value="WH-like_DNA-bd_sf"/>
</dbReference>